<dbReference type="SMART" id="SM00356">
    <property type="entry name" value="ZnF_C3H1"/>
    <property type="match status" value="5"/>
</dbReference>
<dbReference type="SUPFAM" id="SSF90229">
    <property type="entry name" value="CCCH zinc finger"/>
    <property type="match status" value="5"/>
</dbReference>
<evidence type="ECO:0000313" key="8">
    <source>
        <dbReference type="EMBL" id="KAF6159165.1"/>
    </source>
</evidence>
<keyword evidence="1 5" id="KW-0479">Metal-binding</keyword>
<feature type="domain" description="C3H1-type" evidence="7">
    <location>
        <begin position="326"/>
        <end position="354"/>
    </location>
</feature>
<evidence type="ECO:0000256" key="6">
    <source>
        <dbReference type="SAM" id="MobiDB-lite"/>
    </source>
</evidence>
<feature type="region of interest" description="Disordered" evidence="6">
    <location>
        <begin position="377"/>
        <end position="423"/>
    </location>
</feature>
<feature type="domain" description="C3H1-type" evidence="7">
    <location>
        <begin position="95"/>
        <end position="123"/>
    </location>
</feature>
<dbReference type="AlphaFoldDB" id="A0A7J7MW78"/>
<feature type="domain" description="C3H1-type" evidence="7">
    <location>
        <begin position="53"/>
        <end position="81"/>
    </location>
</feature>
<feature type="zinc finger region" description="C3H1-type" evidence="5">
    <location>
        <begin position="280"/>
        <end position="308"/>
    </location>
</feature>
<dbReference type="EMBL" id="JACGCM010001204">
    <property type="protein sequence ID" value="KAF6159165.1"/>
    <property type="molecule type" value="Genomic_DNA"/>
</dbReference>
<feature type="zinc finger region" description="C3H1-type" evidence="5">
    <location>
        <begin position="140"/>
        <end position="168"/>
    </location>
</feature>
<feature type="zinc finger region" description="C3H1-type" evidence="5">
    <location>
        <begin position="95"/>
        <end position="123"/>
    </location>
</feature>
<feature type="zinc finger region" description="C3H1-type" evidence="5">
    <location>
        <begin position="326"/>
        <end position="354"/>
    </location>
</feature>
<dbReference type="PROSITE" id="PS50103">
    <property type="entry name" value="ZF_C3H1"/>
    <property type="match status" value="5"/>
</dbReference>
<dbReference type="Proteomes" id="UP000541444">
    <property type="component" value="Unassembled WGS sequence"/>
</dbReference>
<feature type="compositionally biased region" description="Basic and acidic residues" evidence="6">
    <location>
        <begin position="410"/>
        <end position="423"/>
    </location>
</feature>
<dbReference type="InterPro" id="IPR036855">
    <property type="entry name" value="Znf_CCCH_sf"/>
</dbReference>
<keyword evidence="9" id="KW-1185">Reference proteome</keyword>
<keyword evidence="3 5" id="KW-0862">Zinc</keyword>
<evidence type="ECO:0000313" key="9">
    <source>
        <dbReference type="Proteomes" id="UP000541444"/>
    </source>
</evidence>
<dbReference type="GO" id="GO:0003729">
    <property type="term" value="F:mRNA binding"/>
    <property type="evidence" value="ECO:0007669"/>
    <property type="project" value="TreeGrafter"/>
</dbReference>
<proteinExistence type="predicted"/>
<comment type="caution">
    <text evidence="8">The sequence shown here is derived from an EMBL/GenBank/DDBJ whole genome shotgun (WGS) entry which is preliminary data.</text>
</comment>
<reference evidence="8 9" key="1">
    <citation type="journal article" date="2020" name="IScience">
        <title>Genome Sequencing of the Endangered Kingdonia uniflora (Circaeasteraceae, Ranunculales) Reveals Potential Mechanisms of Evolutionary Specialization.</title>
        <authorList>
            <person name="Sun Y."/>
            <person name="Deng T."/>
            <person name="Zhang A."/>
            <person name="Moore M.J."/>
            <person name="Landis J.B."/>
            <person name="Lin N."/>
            <person name="Zhang H."/>
            <person name="Zhang X."/>
            <person name="Huang J."/>
            <person name="Zhang X."/>
            <person name="Sun H."/>
            <person name="Wang H."/>
        </authorList>
    </citation>
    <scope>NUCLEOTIDE SEQUENCE [LARGE SCALE GENOMIC DNA]</scope>
    <source>
        <strain evidence="8">TB1705</strain>
        <tissue evidence="8">Leaf</tissue>
    </source>
</reference>
<organism evidence="8 9">
    <name type="scientific">Kingdonia uniflora</name>
    <dbReference type="NCBI Taxonomy" id="39325"/>
    <lineage>
        <taxon>Eukaryota</taxon>
        <taxon>Viridiplantae</taxon>
        <taxon>Streptophyta</taxon>
        <taxon>Embryophyta</taxon>
        <taxon>Tracheophyta</taxon>
        <taxon>Spermatophyta</taxon>
        <taxon>Magnoliopsida</taxon>
        <taxon>Ranunculales</taxon>
        <taxon>Circaeasteraceae</taxon>
        <taxon>Kingdonia</taxon>
    </lineage>
</organism>
<evidence type="ECO:0000256" key="4">
    <source>
        <dbReference type="ARBA" id="ARBA00023125"/>
    </source>
</evidence>
<evidence type="ECO:0000256" key="1">
    <source>
        <dbReference type="ARBA" id="ARBA00022723"/>
    </source>
</evidence>
<protein>
    <recommendedName>
        <fullName evidence="7">C3H1-type domain-containing protein</fullName>
    </recommendedName>
</protein>
<dbReference type="PANTHER" id="PTHR12506">
    <property type="entry name" value="PROTEIN PHOSPHATASE RELATED"/>
    <property type="match status" value="1"/>
</dbReference>
<dbReference type="GO" id="GO:0003677">
    <property type="term" value="F:DNA binding"/>
    <property type="evidence" value="ECO:0007669"/>
    <property type="project" value="UniProtKB-KW"/>
</dbReference>
<evidence type="ECO:0000259" key="7">
    <source>
        <dbReference type="PROSITE" id="PS50103"/>
    </source>
</evidence>
<accession>A0A7J7MW78</accession>
<keyword evidence="4" id="KW-0238">DNA-binding</keyword>
<name>A0A7J7MW78_9MAGN</name>
<dbReference type="InterPro" id="IPR000571">
    <property type="entry name" value="Znf_CCCH"/>
</dbReference>
<dbReference type="Pfam" id="PF00642">
    <property type="entry name" value="zf-CCCH"/>
    <property type="match status" value="5"/>
</dbReference>
<feature type="zinc finger region" description="C3H1-type" evidence="5">
    <location>
        <begin position="53"/>
        <end position="81"/>
    </location>
</feature>
<dbReference type="InterPro" id="IPR050974">
    <property type="entry name" value="Plant_ZF_CCCH"/>
</dbReference>
<feature type="compositionally biased region" description="Polar residues" evidence="6">
    <location>
        <begin position="377"/>
        <end position="392"/>
    </location>
</feature>
<gene>
    <name evidence="8" type="ORF">GIB67_032782</name>
</gene>
<dbReference type="PANTHER" id="PTHR12506:SF50">
    <property type="entry name" value="ZINC FINGER CCCH DOMAIN-CONTAINING PROTEIN 26"/>
    <property type="match status" value="1"/>
</dbReference>
<feature type="domain" description="C3H1-type" evidence="7">
    <location>
        <begin position="280"/>
        <end position="308"/>
    </location>
</feature>
<dbReference type="Gene3D" id="3.30.1370.210">
    <property type="match status" value="1"/>
</dbReference>
<feature type="region of interest" description="Disordered" evidence="6">
    <location>
        <begin position="1"/>
        <end position="20"/>
    </location>
</feature>
<keyword evidence="2 5" id="KW-0863">Zinc-finger</keyword>
<dbReference type="GO" id="GO:0008270">
    <property type="term" value="F:zinc ion binding"/>
    <property type="evidence" value="ECO:0007669"/>
    <property type="project" value="UniProtKB-KW"/>
</dbReference>
<dbReference type="Gene3D" id="2.30.30.1190">
    <property type="match status" value="1"/>
</dbReference>
<evidence type="ECO:0000256" key="2">
    <source>
        <dbReference type="ARBA" id="ARBA00022771"/>
    </source>
</evidence>
<feature type="compositionally biased region" description="Polar residues" evidence="6">
    <location>
        <begin position="7"/>
        <end position="20"/>
    </location>
</feature>
<dbReference type="OrthoDB" id="411372at2759"/>
<evidence type="ECO:0000256" key="3">
    <source>
        <dbReference type="ARBA" id="ARBA00022833"/>
    </source>
</evidence>
<sequence length="423" mass="46267">MPDDWKGQNNKVSISSNASADNLEEEMWNLNIQTPNDNNHDEVTVQPNPYPDRPGEPDCIFYLRTGLCGYGSNCRFNHPAYTGQVSQYRGELPERAGQPDCQYFLKTGTCKFGSTCKYNHPRDRQNAGQIPLNILGLPMRQEEKSCPYYMRTWSCKFGTACKFHHPQPPAVGAVLPIAGSSYGSAVSSVGTRSNLPYVGGLQTWSLQRGAPSGSGPLMQSSPTYMPVVLPAQQGWNTYLGTMSPISSTATNALGSNIVYNSKHQGDSGSGVTSVAQYPERPEQPECQYFMRNGSCKFGPTCKYHHPKERIAPLVTSSVGPFGLPLRPGQAICTSYSNYGVCRFGSSCKFDHPLTGLYNYGMTLPALSIMDPPNFSYQRNTSVSQSSETALSSTKHENPDTNSLEPPESASPEHKTNSPGDQHD</sequence>
<evidence type="ECO:0000256" key="5">
    <source>
        <dbReference type="PROSITE-ProRule" id="PRU00723"/>
    </source>
</evidence>
<feature type="domain" description="C3H1-type" evidence="7">
    <location>
        <begin position="140"/>
        <end position="168"/>
    </location>
</feature>
<dbReference type="Gene3D" id="4.10.1000.10">
    <property type="entry name" value="Zinc finger, CCCH-type"/>
    <property type="match status" value="1"/>
</dbReference>